<proteinExistence type="predicted"/>
<accession>A0A6A6C1T4</accession>
<name>A0A6A6C1T4_ZASCE</name>
<gene>
    <name evidence="1" type="ORF">M409DRAFT_59537</name>
</gene>
<dbReference type="EMBL" id="ML993622">
    <property type="protein sequence ID" value="KAF2161017.1"/>
    <property type="molecule type" value="Genomic_DNA"/>
</dbReference>
<evidence type="ECO:0000313" key="2">
    <source>
        <dbReference type="Proteomes" id="UP000799537"/>
    </source>
</evidence>
<dbReference type="RefSeq" id="XP_033661906.1">
    <property type="nucleotide sequence ID" value="XM_033814221.1"/>
</dbReference>
<dbReference type="Proteomes" id="UP000799537">
    <property type="component" value="Unassembled WGS sequence"/>
</dbReference>
<protein>
    <submittedName>
        <fullName evidence="1">Uncharacterized protein</fullName>
    </submittedName>
</protein>
<organism evidence="1 2">
    <name type="scientific">Zasmidium cellare ATCC 36951</name>
    <dbReference type="NCBI Taxonomy" id="1080233"/>
    <lineage>
        <taxon>Eukaryota</taxon>
        <taxon>Fungi</taxon>
        <taxon>Dikarya</taxon>
        <taxon>Ascomycota</taxon>
        <taxon>Pezizomycotina</taxon>
        <taxon>Dothideomycetes</taxon>
        <taxon>Dothideomycetidae</taxon>
        <taxon>Mycosphaerellales</taxon>
        <taxon>Mycosphaerellaceae</taxon>
        <taxon>Zasmidium</taxon>
    </lineage>
</organism>
<dbReference type="GeneID" id="54567493"/>
<evidence type="ECO:0000313" key="1">
    <source>
        <dbReference type="EMBL" id="KAF2161017.1"/>
    </source>
</evidence>
<dbReference type="AlphaFoldDB" id="A0A6A6C1T4"/>
<reference evidence="1" key="1">
    <citation type="journal article" date="2020" name="Stud. Mycol.">
        <title>101 Dothideomycetes genomes: a test case for predicting lifestyles and emergence of pathogens.</title>
        <authorList>
            <person name="Haridas S."/>
            <person name="Albert R."/>
            <person name="Binder M."/>
            <person name="Bloem J."/>
            <person name="Labutti K."/>
            <person name="Salamov A."/>
            <person name="Andreopoulos B."/>
            <person name="Baker S."/>
            <person name="Barry K."/>
            <person name="Bills G."/>
            <person name="Bluhm B."/>
            <person name="Cannon C."/>
            <person name="Castanera R."/>
            <person name="Culley D."/>
            <person name="Daum C."/>
            <person name="Ezra D."/>
            <person name="Gonzalez J."/>
            <person name="Henrissat B."/>
            <person name="Kuo A."/>
            <person name="Liang C."/>
            <person name="Lipzen A."/>
            <person name="Lutzoni F."/>
            <person name="Magnuson J."/>
            <person name="Mondo S."/>
            <person name="Nolan M."/>
            <person name="Ohm R."/>
            <person name="Pangilinan J."/>
            <person name="Park H.-J."/>
            <person name="Ramirez L."/>
            <person name="Alfaro M."/>
            <person name="Sun H."/>
            <person name="Tritt A."/>
            <person name="Yoshinaga Y."/>
            <person name="Zwiers L.-H."/>
            <person name="Turgeon B."/>
            <person name="Goodwin S."/>
            <person name="Spatafora J."/>
            <person name="Crous P."/>
            <person name="Grigoriev I."/>
        </authorList>
    </citation>
    <scope>NUCLEOTIDE SEQUENCE</scope>
    <source>
        <strain evidence="1">ATCC 36951</strain>
    </source>
</reference>
<keyword evidence="2" id="KW-1185">Reference proteome</keyword>
<sequence length="207" mass="22201">MFDALVVVRLTCVAVVGGGTRRLSWFLNGQTGGRRGGCTLVVGGFSCRALSLRSGDAVVARPKSSGLLLLLKKKSILLLVGYARDRSGCRSRLAVVVVVVHVAACQLRAAPPWQDGRDMLVSGEDGSQQRVWPRLVSRTGWSMAAQAVVVGEAMGQDGTEAVANRSGAAVVYSQGEPGREEWVLSRAWCQAWCGRPHEPPRWPRCGC</sequence>